<evidence type="ECO:0000256" key="1">
    <source>
        <dbReference type="ARBA" id="ARBA00010923"/>
    </source>
</evidence>
<keyword evidence="5" id="KW-0378">Hydrolase</keyword>
<dbReference type="Gene3D" id="3.90.220.20">
    <property type="entry name" value="DNA methylase specificity domains"/>
    <property type="match status" value="1"/>
</dbReference>
<dbReference type="GO" id="GO:0009307">
    <property type="term" value="P:DNA restriction-modification system"/>
    <property type="evidence" value="ECO:0007669"/>
    <property type="project" value="UniProtKB-KW"/>
</dbReference>
<dbReference type="SUPFAM" id="SSF116734">
    <property type="entry name" value="DNA methylase specificity domain"/>
    <property type="match status" value="1"/>
</dbReference>
<name>A0A2C6AYL8_FUSNP</name>
<keyword evidence="5" id="KW-0255">Endonuclease</keyword>
<proteinExistence type="inferred from homology"/>
<dbReference type="InterPro" id="IPR052021">
    <property type="entry name" value="Type-I_RS_S_subunit"/>
</dbReference>
<evidence type="ECO:0000313" key="5">
    <source>
        <dbReference type="EMBL" id="PHH96721.1"/>
    </source>
</evidence>
<dbReference type="InterPro" id="IPR000055">
    <property type="entry name" value="Restrct_endonuc_typeI_TRD"/>
</dbReference>
<keyword evidence="2" id="KW-0680">Restriction system</keyword>
<dbReference type="InterPro" id="IPR044946">
    <property type="entry name" value="Restrct_endonuc_typeI_TRD_sf"/>
</dbReference>
<dbReference type="GO" id="GO:0003677">
    <property type="term" value="F:DNA binding"/>
    <property type="evidence" value="ECO:0007669"/>
    <property type="project" value="UniProtKB-KW"/>
</dbReference>
<keyword evidence="5" id="KW-0540">Nuclease</keyword>
<keyword evidence="3" id="KW-0238">DNA-binding</keyword>
<dbReference type="AlphaFoldDB" id="A0A2C6AYL8"/>
<dbReference type="PANTHER" id="PTHR30408">
    <property type="entry name" value="TYPE-1 RESTRICTION ENZYME ECOKI SPECIFICITY PROTEIN"/>
    <property type="match status" value="1"/>
</dbReference>
<dbReference type="Proteomes" id="UP000225199">
    <property type="component" value="Unassembled WGS sequence"/>
</dbReference>
<reference evidence="5 6" key="1">
    <citation type="submission" date="2017-06" db="EMBL/GenBank/DDBJ databases">
        <title>Draft genome sequence of Fusobacterium nucleatum subsp. polymorphum KCOM 1002 (=ChDC F175).</title>
        <authorList>
            <person name="Kook J.-K."/>
            <person name="Park S.-N."/>
            <person name="Lim Y.K."/>
            <person name="Roh H."/>
        </authorList>
    </citation>
    <scope>NUCLEOTIDE SEQUENCE [LARGE SCALE GENOMIC DNA]</scope>
    <source>
        <strain evidence="6">KCOM 1002 (ChDC F175)</strain>
    </source>
</reference>
<protein>
    <submittedName>
        <fullName evidence="5">Restriction endonuclease subunit S</fullName>
    </submittedName>
</protein>
<evidence type="ECO:0000256" key="3">
    <source>
        <dbReference type="ARBA" id="ARBA00023125"/>
    </source>
</evidence>
<accession>A0A2C6AYL8</accession>
<evidence type="ECO:0000256" key="2">
    <source>
        <dbReference type="ARBA" id="ARBA00022747"/>
    </source>
</evidence>
<dbReference type="GO" id="GO:0004519">
    <property type="term" value="F:endonuclease activity"/>
    <property type="evidence" value="ECO:0007669"/>
    <property type="project" value="UniProtKB-KW"/>
</dbReference>
<sequence>MNNNLEQQAKAIFENEFLSLEILPKDWKQASLLDIADYLNGLAMQKYRPSTDDEGIPVLKIKELRQGYCDDKSELCSTNIKHDYIIHDSDVIFSWSGSLLVDFWCGGTCGLNQHLFKVTSNKYDKWFYYAWTKYYLDHFIAVATDKATTMGHIKRDELTKAKVIIPNSRDYKRIGALIQPIYDLIITNRIENRKLISLRDSILPKLMSGELDVSKIDI</sequence>
<comment type="caution">
    <text evidence="5">The sequence shown here is derived from an EMBL/GenBank/DDBJ whole genome shotgun (WGS) entry which is preliminary data.</text>
</comment>
<dbReference type="PANTHER" id="PTHR30408:SF13">
    <property type="entry name" value="TYPE I RESTRICTION ENZYME HINDI SPECIFICITY SUBUNIT"/>
    <property type="match status" value="1"/>
</dbReference>
<organism evidence="5 6">
    <name type="scientific">Fusobacterium nucleatum subsp. polymorphum</name>
    <name type="common">Fusobacterium polymorphum</name>
    <dbReference type="NCBI Taxonomy" id="76857"/>
    <lineage>
        <taxon>Bacteria</taxon>
        <taxon>Fusobacteriati</taxon>
        <taxon>Fusobacteriota</taxon>
        <taxon>Fusobacteriia</taxon>
        <taxon>Fusobacteriales</taxon>
        <taxon>Fusobacteriaceae</taxon>
        <taxon>Fusobacterium</taxon>
    </lineage>
</organism>
<gene>
    <name evidence="5" type="ORF">CA840_04930</name>
</gene>
<dbReference type="Pfam" id="PF01420">
    <property type="entry name" value="Methylase_S"/>
    <property type="match status" value="1"/>
</dbReference>
<feature type="domain" description="Type I restriction modification DNA specificity" evidence="4">
    <location>
        <begin position="24"/>
        <end position="191"/>
    </location>
</feature>
<evidence type="ECO:0000313" key="6">
    <source>
        <dbReference type="Proteomes" id="UP000225199"/>
    </source>
</evidence>
<comment type="similarity">
    <text evidence="1">Belongs to the type-I restriction system S methylase family.</text>
</comment>
<evidence type="ECO:0000259" key="4">
    <source>
        <dbReference type="Pfam" id="PF01420"/>
    </source>
</evidence>
<dbReference type="EMBL" id="NIRJ01000001">
    <property type="protein sequence ID" value="PHH96721.1"/>
    <property type="molecule type" value="Genomic_DNA"/>
</dbReference>